<comment type="caution">
    <text evidence="7">The sequence shown here is derived from an EMBL/GenBank/DDBJ whole genome shotgun (WGS) entry which is preliminary data.</text>
</comment>
<feature type="coiled-coil region" evidence="5">
    <location>
        <begin position="86"/>
        <end position="120"/>
    </location>
</feature>
<reference evidence="7 8" key="1">
    <citation type="submission" date="2020-08" db="EMBL/GenBank/DDBJ databases">
        <title>Cohnella phylogeny.</title>
        <authorList>
            <person name="Dunlap C."/>
        </authorList>
    </citation>
    <scope>NUCLEOTIDE SEQUENCE [LARGE SCALE GENOMIC DNA]</scope>
    <source>
        <strain evidence="7 8">CBP 2801</strain>
    </source>
</reference>
<dbReference type="SMART" id="SM00422">
    <property type="entry name" value="HTH_MERR"/>
    <property type="match status" value="1"/>
</dbReference>
<evidence type="ECO:0000256" key="2">
    <source>
        <dbReference type="ARBA" id="ARBA00023015"/>
    </source>
</evidence>
<keyword evidence="5" id="KW-0175">Coiled coil</keyword>
<keyword evidence="8" id="KW-1185">Reference proteome</keyword>
<dbReference type="InterPro" id="IPR000551">
    <property type="entry name" value="MerR-type_HTH_dom"/>
</dbReference>
<dbReference type="Proteomes" id="UP000564644">
    <property type="component" value="Unassembled WGS sequence"/>
</dbReference>
<name>A0A7X0VX51_9BACL</name>
<proteinExistence type="predicted"/>
<evidence type="ECO:0000313" key="7">
    <source>
        <dbReference type="EMBL" id="MBB6733914.1"/>
    </source>
</evidence>
<evidence type="ECO:0000313" key="8">
    <source>
        <dbReference type="Proteomes" id="UP000564644"/>
    </source>
</evidence>
<dbReference type="AlphaFoldDB" id="A0A7X0VX51"/>
<dbReference type="Pfam" id="PF13411">
    <property type="entry name" value="MerR_1"/>
    <property type="match status" value="1"/>
</dbReference>
<accession>A0A7X0VX51</accession>
<dbReference type="GO" id="GO:0003700">
    <property type="term" value="F:DNA-binding transcription factor activity"/>
    <property type="evidence" value="ECO:0007669"/>
    <property type="project" value="InterPro"/>
</dbReference>
<protein>
    <submittedName>
        <fullName evidence="7">MerR family transcriptional regulator</fullName>
    </submittedName>
</protein>
<evidence type="ECO:0000256" key="3">
    <source>
        <dbReference type="ARBA" id="ARBA00023125"/>
    </source>
</evidence>
<organism evidence="7 8">
    <name type="scientific">Cohnella zeiphila</name>
    <dbReference type="NCBI Taxonomy" id="2761120"/>
    <lineage>
        <taxon>Bacteria</taxon>
        <taxon>Bacillati</taxon>
        <taxon>Bacillota</taxon>
        <taxon>Bacilli</taxon>
        <taxon>Bacillales</taxon>
        <taxon>Paenibacillaceae</taxon>
        <taxon>Cohnella</taxon>
    </lineage>
</organism>
<evidence type="ECO:0000256" key="1">
    <source>
        <dbReference type="ARBA" id="ARBA00022491"/>
    </source>
</evidence>
<keyword evidence="2" id="KW-0805">Transcription regulation</keyword>
<sequence length="134" mass="15524">MYTIRQVADLTGFSPDTLRYYEKIGLLKSPQRGSGEVRMYSEEDVRLASAVHCLKKTGMSLDDMKEFIQEGRCLADHSSLWSDEDLQTVSTRSQILLKQLERMERQRQALDDLIKQTKDKLGFYNEVLKETISQ</sequence>
<keyword evidence="4" id="KW-0804">Transcription</keyword>
<keyword evidence="3" id="KW-0238">DNA-binding</keyword>
<dbReference type="RefSeq" id="WP_185131565.1">
    <property type="nucleotide sequence ID" value="NZ_JACJVO010000031.1"/>
</dbReference>
<dbReference type="InterPro" id="IPR009061">
    <property type="entry name" value="DNA-bd_dom_put_sf"/>
</dbReference>
<evidence type="ECO:0000259" key="6">
    <source>
        <dbReference type="PROSITE" id="PS50937"/>
    </source>
</evidence>
<dbReference type="EMBL" id="JACJVO010000031">
    <property type="protein sequence ID" value="MBB6733914.1"/>
    <property type="molecule type" value="Genomic_DNA"/>
</dbReference>
<feature type="domain" description="HTH merR-type" evidence="6">
    <location>
        <begin position="1"/>
        <end position="70"/>
    </location>
</feature>
<dbReference type="GO" id="GO:0003677">
    <property type="term" value="F:DNA binding"/>
    <property type="evidence" value="ECO:0007669"/>
    <property type="project" value="UniProtKB-KW"/>
</dbReference>
<dbReference type="PANTHER" id="PTHR30204:SF69">
    <property type="entry name" value="MERR-FAMILY TRANSCRIPTIONAL REGULATOR"/>
    <property type="match status" value="1"/>
</dbReference>
<dbReference type="PANTHER" id="PTHR30204">
    <property type="entry name" value="REDOX-CYCLING DRUG-SENSING TRANSCRIPTIONAL ACTIVATOR SOXR"/>
    <property type="match status" value="1"/>
</dbReference>
<dbReference type="SUPFAM" id="SSF46955">
    <property type="entry name" value="Putative DNA-binding domain"/>
    <property type="match status" value="1"/>
</dbReference>
<dbReference type="PRINTS" id="PR00040">
    <property type="entry name" value="HTHMERR"/>
</dbReference>
<dbReference type="InterPro" id="IPR047057">
    <property type="entry name" value="MerR_fam"/>
</dbReference>
<dbReference type="CDD" id="cd01109">
    <property type="entry name" value="HTH_YyaN"/>
    <property type="match status" value="1"/>
</dbReference>
<evidence type="ECO:0000256" key="5">
    <source>
        <dbReference type="SAM" id="Coils"/>
    </source>
</evidence>
<evidence type="ECO:0000256" key="4">
    <source>
        <dbReference type="ARBA" id="ARBA00023163"/>
    </source>
</evidence>
<dbReference type="PROSITE" id="PS50937">
    <property type="entry name" value="HTH_MERR_2"/>
    <property type="match status" value="1"/>
</dbReference>
<keyword evidence="1" id="KW-0678">Repressor</keyword>
<gene>
    <name evidence="7" type="ORF">H7C18_23600</name>
</gene>
<dbReference type="Gene3D" id="1.10.1660.10">
    <property type="match status" value="1"/>
</dbReference>